<evidence type="ECO:0000256" key="6">
    <source>
        <dbReference type="SAM" id="Phobius"/>
    </source>
</evidence>
<keyword evidence="6" id="KW-0812">Transmembrane</keyword>
<evidence type="ECO:0000259" key="7">
    <source>
        <dbReference type="PROSITE" id="PS50011"/>
    </source>
</evidence>
<accession>A0A538T228</accession>
<gene>
    <name evidence="8" type="ORF">E6K72_03485</name>
</gene>
<evidence type="ECO:0000256" key="5">
    <source>
        <dbReference type="PROSITE-ProRule" id="PRU10141"/>
    </source>
</evidence>
<dbReference type="SUPFAM" id="SSF56112">
    <property type="entry name" value="Protein kinase-like (PK-like)"/>
    <property type="match status" value="1"/>
</dbReference>
<dbReference type="AlphaFoldDB" id="A0A538T228"/>
<dbReference type="InterPro" id="IPR011009">
    <property type="entry name" value="Kinase-like_dom_sf"/>
</dbReference>
<dbReference type="Gene3D" id="1.10.510.10">
    <property type="entry name" value="Transferase(Phosphotransferase) domain 1"/>
    <property type="match status" value="1"/>
</dbReference>
<keyword evidence="6" id="KW-1133">Transmembrane helix</keyword>
<sequence>KLNLGLAFEVLGSYGIALSQYTLTPDIRREPHILHVLSPSWVAIWMLFYAIIVPAPPRKTVVALLASATAPAVVIWFSLRANGLADLMPIPMLLVHHVLPYIICAAMAHAGTRVVYNLGADVVRARELGSYRLIERLGRGGMGEVWRASHQLLARGAAIKFIRPEALSGVHGDADTMLKRFEREARYTASLTSAHTVDLYDFGATDDGRFYYVMELLDGLDCDGLVRRFGALPPARVVHLLAQVCESLDEAHTKNLIHRDVKPANIYVCRSGNRFDFVKVLDFGLVTHGGAPADDAHLTLPDQAVGTPQFMPPEVALGKEIDGRTDLYALGCVAYWLATGRPVFVGESLYDVIAQHMHASPDPPSSHSPHPLPPELDALILACLEKDPERRPGTARELARRLQAIPLADRWGDDQAAAWWAEAGLAQRGAGQP</sequence>
<keyword evidence="6" id="KW-0472">Membrane</keyword>
<feature type="binding site" evidence="5">
    <location>
        <position position="160"/>
    </location>
    <ligand>
        <name>ATP</name>
        <dbReference type="ChEBI" id="CHEBI:30616"/>
    </ligand>
</feature>
<evidence type="ECO:0000313" key="8">
    <source>
        <dbReference type="EMBL" id="TMQ57686.1"/>
    </source>
</evidence>
<dbReference type="PANTHER" id="PTHR43289:SF6">
    <property type="entry name" value="SERINE_THREONINE-PROTEIN KINASE NEKL-3"/>
    <property type="match status" value="1"/>
</dbReference>
<feature type="transmembrane region" description="Helical" evidence="6">
    <location>
        <begin position="33"/>
        <end position="53"/>
    </location>
</feature>
<evidence type="ECO:0000256" key="3">
    <source>
        <dbReference type="ARBA" id="ARBA00022777"/>
    </source>
</evidence>
<dbReference type="Proteomes" id="UP000317716">
    <property type="component" value="Unassembled WGS sequence"/>
</dbReference>
<dbReference type="Pfam" id="PF00069">
    <property type="entry name" value="Pkinase"/>
    <property type="match status" value="1"/>
</dbReference>
<dbReference type="InterPro" id="IPR000719">
    <property type="entry name" value="Prot_kinase_dom"/>
</dbReference>
<feature type="transmembrane region" description="Helical" evidence="6">
    <location>
        <begin position="60"/>
        <end position="78"/>
    </location>
</feature>
<feature type="non-terminal residue" evidence="8">
    <location>
        <position position="1"/>
    </location>
</feature>
<dbReference type="PROSITE" id="PS00107">
    <property type="entry name" value="PROTEIN_KINASE_ATP"/>
    <property type="match status" value="1"/>
</dbReference>
<dbReference type="InterPro" id="IPR017441">
    <property type="entry name" value="Protein_kinase_ATP_BS"/>
</dbReference>
<dbReference type="CDD" id="cd14014">
    <property type="entry name" value="STKc_PknB_like"/>
    <property type="match status" value="1"/>
</dbReference>
<keyword evidence="1" id="KW-0808">Transferase</keyword>
<keyword evidence="3 8" id="KW-0418">Kinase</keyword>
<protein>
    <submittedName>
        <fullName evidence="8">Serine/threonine protein kinase</fullName>
    </submittedName>
</protein>
<evidence type="ECO:0000256" key="1">
    <source>
        <dbReference type="ARBA" id="ARBA00022679"/>
    </source>
</evidence>
<dbReference type="InterPro" id="IPR008271">
    <property type="entry name" value="Ser/Thr_kinase_AS"/>
</dbReference>
<evidence type="ECO:0000256" key="2">
    <source>
        <dbReference type="ARBA" id="ARBA00022741"/>
    </source>
</evidence>
<name>A0A538T228_UNCEI</name>
<dbReference type="PANTHER" id="PTHR43289">
    <property type="entry name" value="MITOGEN-ACTIVATED PROTEIN KINASE KINASE KINASE 20-RELATED"/>
    <property type="match status" value="1"/>
</dbReference>
<dbReference type="GO" id="GO:0005524">
    <property type="term" value="F:ATP binding"/>
    <property type="evidence" value="ECO:0007669"/>
    <property type="project" value="UniProtKB-UniRule"/>
</dbReference>
<dbReference type="GO" id="GO:0004674">
    <property type="term" value="F:protein serine/threonine kinase activity"/>
    <property type="evidence" value="ECO:0007669"/>
    <property type="project" value="UniProtKB-KW"/>
</dbReference>
<feature type="transmembrane region" description="Helical" evidence="6">
    <location>
        <begin position="98"/>
        <end position="116"/>
    </location>
</feature>
<organism evidence="8 9">
    <name type="scientific">Eiseniibacteriota bacterium</name>
    <dbReference type="NCBI Taxonomy" id="2212470"/>
    <lineage>
        <taxon>Bacteria</taxon>
        <taxon>Candidatus Eiseniibacteriota</taxon>
    </lineage>
</organism>
<evidence type="ECO:0000313" key="9">
    <source>
        <dbReference type="Proteomes" id="UP000317716"/>
    </source>
</evidence>
<dbReference type="Gene3D" id="3.30.200.20">
    <property type="entry name" value="Phosphorylase Kinase, domain 1"/>
    <property type="match status" value="1"/>
</dbReference>
<reference evidence="8 9" key="1">
    <citation type="journal article" date="2019" name="Nat. Microbiol.">
        <title>Mediterranean grassland soil C-N compound turnover is dependent on rainfall and depth, and is mediated by genomically divergent microorganisms.</title>
        <authorList>
            <person name="Diamond S."/>
            <person name="Andeer P.F."/>
            <person name="Li Z."/>
            <person name="Crits-Christoph A."/>
            <person name="Burstein D."/>
            <person name="Anantharaman K."/>
            <person name="Lane K.R."/>
            <person name="Thomas B.C."/>
            <person name="Pan C."/>
            <person name="Northen T.R."/>
            <person name="Banfield J.F."/>
        </authorList>
    </citation>
    <scope>NUCLEOTIDE SEQUENCE [LARGE SCALE GENOMIC DNA]</scope>
    <source>
        <strain evidence="8">WS_2</strain>
    </source>
</reference>
<dbReference type="PROSITE" id="PS00108">
    <property type="entry name" value="PROTEIN_KINASE_ST"/>
    <property type="match status" value="1"/>
</dbReference>
<keyword evidence="4 5" id="KW-0067">ATP-binding</keyword>
<keyword evidence="8" id="KW-0723">Serine/threonine-protein kinase</keyword>
<dbReference type="EMBL" id="VBOS01000112">
    <property type="protein sequence ID" value="TMQ57686.1"/>
    <property type="molecule type" value="Genomic_DNA"/>
</dbReference>
<dbReference type="SMART" id="SM00220">
    <property type="entry name" value="S_TKc"/>
    <property type="match status" value="1"/>
</dbReference>
<keyword evidence="2 5" id="KW-0547">Nucleotide-binding</keyword>
<dbReference type="PROSITE" id="PS50011">
    <property type="entry name" value="PROTEIN_KINASE_DOM"/>
    <property type="match status" value="1"/>
</dbReference>
<evidence type="ECO:0000256" key="4">
    <source>
        <dbReference type="ARBA" id="ARBA00022840"/>
    </source>
</evidence>
<comment type="caution">
    <text evidence="8">The sequence shown here is derived from an EMBL/GenBank/DDBJ whole genome shotgun (WGS) entry which is preliminary data.</text>
</comment>
<feature type="domain" description="Protein kinase" evidence="7">
    <location>
        <begin position="131"/>
        <end position="405"/>
    </location>
</feature>
<proteinExistence type="predicted"/>